<dbReference type="EMBL" id="WLYK01000002">
    <property type="protein sequence ID" value="MTD14226.1"/>
    <property type="molecule type" value="Genomic_DNA"/>
</dbReference>
<comment type="caution">
    <text evidence="2">The sequence shown here is derived from an EMBL/GenBank/DDBJ whole genome shotgun (WGS) entry which is preliminary data.</text>
</comment>
<reference evidence="2 3" key="1">
    <citation type="submission" date="2019-11" db="EMBL/GenBank/DDBJ databases">
        <authorList>
            <person name="Jiang L.-Q."/>
        </authorList>
    </citation>
    <scope>NUCLEOTIDE SEQUENCE [LARGE SCALE GENOMIC DNA]</scope>
    <source>
        <strain evidence="2 3">YIM 132087</strain>
    </source>
</reference>
<accession>A0A7K1FJH4</accession>
<protein>
    <recommendedName>
        <fullName evidence="1">DUF6891 domain-containing protein</fullName>
    </recommendedName>
</protein>
<evidence type="ECO:0000313" key="2">
    <source>
        <dbReference type="EMBL" id="MTD14226.1"/>
    </source>
</evidence>
<feature type="domain" description="DUF6891" evidence="1">
    <location>
        <begin position="16"/>
        <end position="195"/>
    </location>
</feature>
<keyword evidence="3" id="KW-1185">Reference proteome</keyword>
<dbReference type="RefSeq" id="WP_154768229.1">
    <property type="nucleotide sequence ID" value="NZ_WLYK01000002.1"/>
</dbReference>
<name>A0A7K1FJH4_9ACTN</name>
<dbReference type="AlphaFoldDB" id="A0A7K1FJH4"/>
<dbReference type="Proteomes" id="UP000460221">
    <property type="component" value="Unassembled WGS sequence"/>
</dbReference>
<gene>
    <name evidence="2" type="ORF">GIS00_09735</name>
</gene>
<dbReference type="Pfam" id="PF21831">
    <property type="entry name" value="DUF6891"/>
    <property type="match status" value="1"/>
</dbReference>
<evidence type="ECO:0000259" key="1">
    <source>
        <dbReference type="Pfam" id="PF21831"/>
    </source>
</evidence>
<evidence type="ECO:0000313" key="3">
    <source>
        <dbReference type="Proteomes" id="UP000460221"/>
    </source>
</evidence>
<dbReference type="InterPro" id="IPR054186">
    <property type="entry name" value="DUF6891"/>
</dbReference>
<organism evidence="2 3">
    <name type="scientific">Nakamurella alba</name>
    <dbReference type="NCBI Taxonomy" id="2665158"/>
    <lineage>
        <taxon>Bacteria</taxon>
        <taxon>Bacillati</taxon>
        <taxon>Actinomycetota</taxon>
        <taxon>Actinomycetes</taxon>
        <taxon>Nakamurellales</taxon>
        <taxon>Nakamurellaceae</taxon>
        <taxon>Nakamurella</taxon>
    </lineage>
</organism>
<sequence>MPLDPSSFDEDGPLDRAWVSIATGFRTRAEVIDELGDLAADDPDASITPADVPGIVDELWALRERQIAAGPPVSDAHRLEGAFAELRASGIVAAADTGWDQGEAEEICRAEAVRVRARGFVFFHHQDTARLLLRKPLLYLGFDAAVRSPDRATYDAEALAVAHQVCSTLVRHGLRVVWDGTVGSRIRLPGIDWRRPLPR</sequence>
<proteinExistence type="predicted"/>